<feature type="transmembrane region" description="Helical" evidence="1">
    <location>
        <begin position="119"/>
        <end position="141"/>
    </location>
</feature>
<proteinExistence type="predicted"/>
<feature type="transmembrane region" description="Helical" evidence="1">
    <location>
        <begin position="46"/>
        <end position="66"/>
    </location>
</feature>
<protein>
    <recommendedName>
        <fullName evidence="3">PH domain-containing protein</fullName>
    </recommendedName>
</protein>
<accession>A0ABQ3W7I8</accession>
<evidence type="ECO:0000313" key="2">
    <source>
        <dbReference type="EMBL" id="GID42994.1"/>
    </source>
</evidence>
<keyword evidence="1" id="KW-0472">Membrane</keyword>
<organism evidence="2">
    <name type="scientific">Actinoplanes campanulatus</name>
    <dbReference type="NCBI Taxonomy" id="113559"/>
    <lineage>
        <taxon>Bacteria</taxon>
        <taxon>Bacillati</taxon>
        <taxon>Actinomycetota</taxon>
        <taxon>Actinomycetes</taxon>
        <taxon>Micromonosporales</taxon>
        <taxon>Micromonosporaceae</taxon>
        <taxon>Actinoplanes</taxon>
    </lineage>
</organism>
<evidence type="ECO:0000256" key="1">
    <source>
        <dbReference type="SAM" id="Phobius"/>
    </source>
</evidence>
<feature type="transmembrane region" description="Helical" evidence="1">
    <location>
        <begin position="15"/>
        <end position="34"/>
    </location>
</feature>
<comment type="caution">
    <text evidence="2">The sequence shown here is derived from an EMBL/GenBank/DDBJ whole genome shotgun (WGS) entry which is preliminary data.</text>
</comment>
<dbReference type="EMBL" id="BOMF01000001">
    <property type="protein sequence ID" value="GID42994.1"/>
    <property type="molecule type" value="Genomic_DNA"/>
</dbReference>
<keyword evidence="1" id="KW-0812">Transmembrane</keyword>
<name>A0ABQ3W7I8_9ACTN</name>
<gene>
    <name evidence="2" type="ORF">Aca07nite_02690</name>
</gene>
<keyword evidence="1" id="KW-1133">Transmembrane helix</keyword>
<reference evidence="2" key="1">
    <citation type="submission" date="2021-01" db="EMBL/GenBank/DDBJ databases">
        <title>Whole genome shotgun sequence of Actinoplanes capillaceus NBRC 16408.</title>
        <authorList>
            <person name="Komaki H."/>
            <person name="Tamura T."/>
        </authorList>
    </citation>
    <scope>NUCLEOTIDE SEQUENCE [LARGE SCALE GENOMIC DNA]</scope>
    <source>
        <strain evidence="2">NBRC 16408</strain>
    </source>
</reference>
<evidence type="ECO:0008006" key="3">
    <source>
        <dbReference type="Google" id="ProtNLM"/>
    </source>
</evidence>
<sequence length="227" mass="24538">MDRIPYDVAVLNSAFAARAVVLVEILLAAAYVAVDVPTGGEFGRAAVPWSLGLALVFGALAVWAALRRHPAVLVLHPGAGAFDAPPSPLPVLAFTALMPATTEKLSTTIDRVANRVDPWWLDILTTTVWIGLLAVLGVAAWRGFGVRLRPDGIVDRRPVRPVFIPWQSLGPGRPVVAGRFQILVGRRGLATWNIDSTFLARVIQEYADHPEHRPAIGTEAELRRLLG</sequence>